<dbReference type="GO" id="GO:0019878">
    <property type="term" value="P:lysine biosynthetic process via aminoadipic acid"/>
    <property type="evidence" value="ECO:0007669"/>
    <property type="project" value="TreeGrafter"/>
</dbReference>
<reference evidence="6 8" key="2">
    <citation type="submission" date="2018-06" db="EMBL/GenBank/DDBJ databases">
        <authorList>
            <consortium name="Pathogen Informatics"/>
            <person name="Doyle S."/>
        </authorList>
    </citation>
    <scope>NUCLEOTIDE SEQUENCE [LARGE SCALE GENOMIC DNA]</scope>
    <source>
        <strain evidence="6 8">NCTC12022</strain>
    </source>
</reference>
<sequence>MLLFETIPSGDYCLKDNQIDIWEFPLIHPPVQADSLLDSTEQARAKRYHFPRHQRRFTAARAMLRLILARYLKQEASQLLFTYGKHGKPQVENCLQLEFNLSHSRDLALLAVGRRFPIGIDLEFFSPRPYEGIAKHSFSPKELQLFSTLPNFLKPLIFFHIWAQKEAFIKASGLGLAYPTQQFDVPITPPSDELISDPLHEIEWQMVSFMPQLTCSAALCYNPQVNKIRYQIIKDPTIF</sequence>
<dbReference type="PANTHER" id="PTHR12215:SF10">
    <property type="entry name" value="L-AMINOADIPATE-SEMIALDEHYDE DEHYDROGENASE-PHOSPHOPANTETHEINYL TRANSFERASE"/>
    <property type="match status" value="1"/>
</dbReference>
<dbReference type="PATRIC" id="fig|453.4.peg.1171"/>
<organism evidence="5 7">
    <name type="scientific">Legionella feeleii</name>
    <dbReference type="NCBI Taxonomy" id="453"/>
    <lineage>
        <taxon>Bacteria</taxon>
        <taxon>Pseudomonadati</taxon>
        <taxon>Pseudomonadota</taxon>
        <taxon>Gammaproteobacteria</taxon>
        <taxon>Legionellales</taxon>
        <taxon>Legionellaceae</taxon>
        <taxon>Legionella</taxon>
    </lineage>
</organism>
<dbReference type="PANTHER" id="PTHR12215">
    <property type="entry name" value="PHOSPHOPANTETHEINE TRANSFERASE"/>
    <property type="match status" value="1"/>
</dbReference>
<accession>A0A0W0U0F3</accession>
<feature type="domain" description="4'-phosphopantetheinyl transferase N-terminal" evidence="4">
    <location>
        <begin position="32"/>
        <end position="111"/>
    </location>
</feature>
<dbReference type="Proteomes" id="UP000251942">
    <property type="component" value="Unassembled WGS sequence"/>
</dbReference>
<dbReference type="AlphaFoldDB" id="A0A0W0U0F3"/>
<protein>
    <submittedName>
        <fullName evidence="5">Phosphopantetheinyl transferase</fullName>
        <ecNumber evidence="6">2.7.8.-</ecNumber>
    </submittedName>
</protein>
<evidence type="ECO:0000313" key="8">
    <source>
        <dbReference type="Proteomes" id="UP000251942"/>
    </source>
</evidence>
<dbReference type="Pfam" id="PF22624">
    <property type="entry name" value="AASDHPPT_N"/>
    <property type="match status" value="1"/>
</dbReference>
<dbReference type="Gene3D" id="3.90.470.20">
    <property type="entry name" value="4'-phosphopantetheinyl transferase domain"/>
    <property type="match status" value="2"/>
</dbReference>
<dbReference type="InterPro" id="IPR055066">
    <property type="entry name" value="AASDHPPT_N"/>
</dbReference>
<evidence type="ECO:0000313" key="6">
    <source>
        <dbReference type="EMBL" id="SPX61297.1"/>
    </source>
</evidence>
<evidence type="ECO:0000256" key="1">
    <source>
        <dbReference type="ARBA" id="ARBA00010990"/>
    </source>
</evidence>
<dbReference type="Proteomes" id="UP000054698">
    <property type="component" value="Unassembled WGS sequence"/>
</dbReference>
<feature type="domain" description="4'-phosphopantetheinyl transferase" evidence="3">
    <location>
        <begin position="117"/>
        <end position="191"/>
    </location>
</feature>
<dbReference type="EMBL" id="LNYB01000031">
    <property type="protein sequence ID" value="KTD01486.1"/>
    <property type="molecule type" value="Genomic_DNA"/>
</dbReference>
<evidence type="ECO:0000259" key="3">
    <source>
        <dbReference type="Pfam" id="PF01648"/>
    </source>
</evidence>
<dbReference type="InterPro" id="IPR037143">
    <property type="entry name" value="4-PPantetheinyl_Trfase_dom_sf"/>
</dbReference>
<dbReference type="STRING" id="453.Lfee_1090"/>
<dbReference type="EC" id="2.7.8.-" evidence="6"/>
<dbReference type="InterPro" id="IPR008278">
    <property type="entry name" value="4-PPantetheinyl_Trfase_dom"/>
</dbReference>
<name>A0A0W0U0F3_9GAMM</name>
<evidence type="ECO:0000259" key="4">
    <source>
        <dbReference type="Pfam" id="PF22624"/>
    </source>
</evidence>
<dbReference type="GO" id="GO:0008897">
    <property type="term" value="F:holo-[acyl-carrier-protein] synthase activity"/>
    <property type="evidence" value="ECO:0007669"/>
    <property type="project" value="InterPro"/>
</dbReference>
<reference evidence="5 7" key="1">
    <citation type="submission" date="2015-11" db="EMBL/GenBank/DDBJ databases">
        <title>Genomic analysis of 38 Legionella species identifies large and diverse effector repertoires.</title>
        <authorList>
            <person name="Burstein D."/>
            <person name="Amaro F."/>
            <person name="Zusman T."/>
            <person name="Lifshitz Z."/>
            <person name="Cohen O."/>
            <person name="Gilbert J.A."/>
            <person name="Pupko T."/>
            <person name="Shuman H.A."/>
            <person name="Segal G."/>
        </authorList>
    </citation>
    <scope>NUCLEOTIDE SEQUENCE [LARGE SCALE GENOMIC DNA]</scope>
    <source>
        <strain evidence="5 7">WO-44C</strain>
    </source>
</reference>
<gene>
    <name evidence="6" type="primary">psf-1</name>
    <name evidence="5" type="ORF">Lfee_1090</name>
    <name evidence="6" type="ORF">NCTC12022_02037</name>
</gene>
<dbReference type="InterPro" id="IPR050559">
    <property type="entry name" value="P-Pant_transferase_sf"/>
</dbReference>
<keyword evidence="2 5" id="KW-0808">Transferase</keyword>
<evidence type="ECO:0000256" key="2">
    <source>
        <dbReference type="ARBA" id="ARBA00022679"/>
    </source>
</evidence>
<dbReference type="SUPFAM" id="SSF56214">
    <property type="entry name" value="4'-phosphopantetheinyl transferase"/>
    <property type="match status" value="2"/>
</dbReference>
<dbReference type="OrthoDB" id="9808281at2"/>
<keyword evidence="7" id="KW-1185">Reference proteome</keyword>
<dbReference type="Pfam" id="PF01648">
    <property type="entry name" value="ACPS"/>
    <property type="match status" value="1"/>
</dbReference>
<evidence type="ECO:0000313" key="5">
    <source>
        <dbReference type="EMBL" id="KTD01486.1"/>
    </source>
</evidence>
<dbReference type="GO" id="GO:0005829">
    <property type="term" value="C:cytosol"/>
    <property type="evidence" value="ECO:0007669"/>
    <property type="project" value="TreeGrafter"/>
</dbReference>
<dbReference type="RefSeq" id="WP_058444680.1">
    <property type="nucleotide sequence ID" value="NZ_CAAAHT010000008.1"/>
</dbReference>
<dbReference type="GO" id="GO:0000287">
    <property type="term" value="F:magnesium ion binding"/>
    <property type="evidence" value="ECO:0007669"/>
    <property type="project" value="InterPro"/>
</dbReference>
<evidence type="ECO:0000313" key="7">
    <source>
        <dbReference type="Proteomes" id="UP000054698"/>
    </source>
</evidence>
<proteinExistence type="inferred from homology"/>
<dbReference type="EMBL" id="UASS01000018">
    <property type="protein sequence ID" value="SPX61297.1"/>
    <property type="molecule type" value="Genomic_DNA"/>
</dbReference>
<comment type="similarity">
    <text evidence="1">Belongs to the P-Pant transferase superfamily. Gsp/Sfp/HetI/AcpT family.</text>
</comment>